<dbReference type="PANTHER" id="PTHR43095:SF2">
    <property type="entry name" value="GLUCONOKINASE"/>
    <property type="match status" value="1"/>
</dbReference>
<name>A0A9E2SCJ6_9BACT</name>
<accession>A0A9E2SCJ6</accession>
<keyword evidence="7" id="KW-1185">Reference proteome</keyword>
<dbReference type="InterPro" id="IPR018484">
    <property type="entry name" value="FGGY_N"/>
</dbReference>
<comment type="caution">
    <text evidence="6">The sequence shown here is derived from an EMBL/GenBank/DDBJ whole genome shotgun (WGS) entry which is preliminary data.</text>
</comment>
<organism evidence="6 7">
    <name type="scientific">Pinibacter aurantiacus</name>
    <dbReference type="NCBI Taxonomy" id="2851599"/>
    <lineage>
        <taxon>Bacteria</taxon>
        <taxon>Pseudomonadati</taxon>
        <taxon>Bacteroidota</taxon>
        <taxon>Chitinophagia</taxon>
        <taxon>Chitinophagales</taxon>
        <taxon>Chitinophagaceae</taxon>
        <taxon>Pinibacter</taxon>
    </lineage>
</organism>
<evidence type="ECO:0000259" key="4">
    <source>
        <dbReference type="Pfam" id="PF00370"/>
    </source>
</evidence>
<dbReference type="EMBL" id="JAHSPG010000005">
    <property type="protein sequence ID" value="MBV4357400.1"/>
    <property type="molecule type" value="Genomic_DNA"/>
</dbReference>
<dbReference type="InterPro" id="IPR018485">
    <property type="entry name" value="FGGY_C"/>
</dbReference>
<dbReference type="PROSITE" id="PS00933">
    <property type="entry name" value="FGGY_KINASES_1"/>
    <property type="match status" value="1"/>
</dbReference>
<dbReference type="Proteomes" id="UP000812270">
    <property type="component" value="Unassembled WGS sequence"/>
</dbReference>
<feature type="domain" description="Carbohydrate kinase FGGY N-terminal" evidence="4">
    <location>
        <begin position="3"/>
        <end position="244"/>
    </location>
</feature>
<gene>
    <name evidence="6" type="ORF">KTO63_09600</name>
</gene>
<evidence type="ECO:0000313" key="6">
    <source>
        <dbReference type="EMBL" id="MBV4357400.1"/>
    </source>
</evidence>
<evidence type="ECO:0000256" key="1">
    <source>
        <dbReference type="ARBA" id="ARBA00009156"/>
    </source>
</evidence>
<dbReference type="PIRSF" id="PIRSF000538">
    <property type="entry name" value="GlpK"/>
    <property type="match status" value="1"/>
</dbReference>
<keyword evidence="3" id="KW-0418">Kinase</keyword>
<dbReference type="InterPro" id="IPR018483">
    <property type="entry name" value="Carb_kinase_FGGY_CS"/>
</dbReference>
<dbReference type="CDD" id="cd07770">
    <property type="entry name" value="ASKHA_NBD_FGGY_GntK"/>
    <property type="match status" value="1"/>
</dbReference>
<dbReference type="GO" id="GO:0016301">
    <property type="term" value="F:kinase activity"/>
    <property type="evidence" value="ECO:0007669"/>
    <property type="project" value="UniProtKB-KW"/>
</dbReference>
<dbReference type="InterPro" id="IPR050406">
    <property type="entry name" value="FGGY_Carb_Kinase"/>
</dbReference>
<dbReference type="AlphaFoldDB" id="A0A9E2SCJ6"/>
<reference evidence="6" key="1">
    <citation type="submission" date="2021-06" db="EMBL/GenBank/DDBJ databases">
        <authorList>
            <person name="Huq M.A."/>
        </authorList>
    </citation>
    <scope>NUCLEOTIDE SEQUENCE</scope>
    <source>
        <strain evidence="6">MAH-26</strain>
    </source>
</reference>
<proteinExistence type="inferred from homology"/>
<feature type="domain" description="Carbohydrate kinase FGGY C-terminal" evidence="5">
    <location>
        <begin position="254"/>
        <end position="443"/>
    </location>
</feature>
<dbReference type="RefSeq" id="WP_217791045.1">
    <property type="nucleotide sequence ID" value="NZ_JAHSPG010000005.1"/>
</dbReference>
<dbReference type="GO" id="GO:0005975">
    <property type="term" value="P:carbohydrate metabolic process"/>
    <property type="evidence" value="ECO:0007669"/>
    <property type="project" value="InterPro"/>
</dbReference>
<evidence type="ECO:0000256" key="3">
    <source>
        <dbReference type="ARBA" id="ARBA00022777"/>
    </source>
</evidence>
<dbReference type="Pfam" id="PF02782">
    <property type="entry name" value="FGGY_C"/>
    <property type="match status" value="1"/>
</dbReference>
<comment type="similarity">
    <text evidence="1">Belongs to the FGGY kinase family.</text>
</comment>
<protein>
    <submittedName>
        <fullName evidence="6">Gluconokinase</fullName>
    </submittedName>
</protein>
<evidence type="ECO:0000256" key="2">
    <source>
        <dbReference type="ARBA" id="ARBA00022679"/>
    </source>
</evidence>
<dbReference type="GO" id="GO:0016773">
    <property type="term" value="F:phosphotransferase activity, alcohol group as acceptor"/>
    <property type="evidence" value="ECO:0007669"/>
    <property type="project" value="InterPro"/>
</dbReference>
<dbReference type="PANTHER" id="PTHR43095">
    <property type="entry name" value="SUGAR KINASE"/>
    <property type="match status" value="1"/>
</dbReference>
<evidence type="ECO:0000259" key="5">
    <source>
        <dbReference type="Pfam" id="PF02782"/>
    </source>
</evidence>
<keyword evidence="2" id="KW-0808">Transferase</keyword>
<dbReference type="Pfam" id="PF00370">
    <property type="entry name" value="FGGY_N"/>
    <property type="match status" value="1"/>
</dbReference>
<evidence type="ECO:0000313" key="7">
    <source>
        <dbReference type="Proteomes" id="UP000812270"/>
    </source>
</evidence>
<sequence length="493" mass="54136">MQYFIGIDIGTTHTKAIACEASGKVVVTYKEGYKKEKIEGIEQDAEEIFQAVCGLMQQVTAFMKGKGTLAAVSFSSAMHSLVAVDERGDALSTLWTWADNRSVAYAKKLQQSPEGKTIFEQTGTPLHPMTPLCKIAWIRDNDPALFAKAHKFISIKEYVFYKLFGQFIIDHSIASATGLFNIHTLSWSKEALKFAGIDESKLSKPVSPLLVVAGLQQSFCDQWGIDAQTPFVPGASDGCLANLGSGAIAKGEVALTIGTSGAIRQTVRSSKTDEKERLFTYILNDDYYVSGGAINNGGIVLKWWMEQMLQDENIEDKDFDKFFDAIGKIPAGADGLVCLPYFYGERAPVWDADAKGAFVGVTAKHSQAHFMRAVAEGICFAFAQLAKILEENFGPISRIYASGGFIQSSTWVQMLANILQKKITVNNAADASAFGAVCMAMLATKNINSIEEVKKLIPPDGKDYLPDESTREVYAKRFEVFDTLYEKIENLRI</sequence>
<dbReference type="InterPro" id="IPR000577">
    <property type="entry name" value="Carb_kinase_FGGY"/>
</dbReference>